<dbReference type="PROSITE" id="PS51257">
    <property type="entry name" value="PROKAR_LIPOPROTEIN"/>
    <property type="match status" value="1"/>
</dbReference>
<protein>
    <submittedName>
        <fullName evidence="8">Transmembrane 4 L six family member 5</fullName>
    </submittedName>
</protein>
<feature type="region of interest" description="Disordered" evidence="6">
    <location>
        <begin position="197"/>
        <end position="239"/>
    </location>
</feature>
<comment type="subcellular location">
    <subcellularLocation>
        <location evidence="1">Membrane</location>
        <topology evidence="1">Multi-pass membrane protein</topology>
    </subcellularLocation>
</comment>
<dbReference type="PANTHER" id="PTHR14198:SF4">
    <property type="entry name" value="TRANSMEMBRANE 4 L6 FAMILY MEMBER 5"/>
    <property type="match status" value="1"/>
</dbReference>
<evidence type="ECO:0000313" key="8">
    <source>
        <dbReference type="Ensembl" id="ENSPMRP00000036081.1"/>
    </source>
</evidence>
<dbReference type="GO" id="GO:2000045">
    <property type="term" value="P:regulation of G1/S transition of mitotic cell cycle"/>
    <property type="evidence" value="ECO:0007669"/>
    <property type="project" value="Ensembl"/>
</dbReference>
<evidence type="ECO:0000256" key="3">
    <source>
        <dbReference type="ARBA" id="ARBA00022692"/>
    </source>
</evidence>
<name>A0A670KGG8_PODMU</name>
<reference evidence="8 9" key="1">
    <citation type="journal article" date="2019" name="Proc. Natl. Acad. Sci. U.S.A.">
        <title>Regulatory changes in pterin and carotenoid genes underlie balanced color polymorphisms in the wall lizard.</title>
        <authorList>
            <person name="Andrade P."/>
            <person name="Pinho C."/>
            <person name="Perez I de Lanuza G."/>
            <person name="Afonso S."/>
            <person name="Brejcha J."/>
            <person name="Rubin C.J."/>
            <person name="Wallerman O."/>
            <person name="Pereira P."/>
            <person name="Sabatino S.J."/>
            <person name="Bellati A."/>
            <person name="Pellitteri-Rosa D."/>
            <person name="Bosakova Z."/>
            <person name="Bunikis I."/>
            <person name="Carretero M.A."/>
            <person name="Feiner N."/>
            <person name="Marsik P."/>
            <person name="Pauperio F."/>
            <person name="Salvi D."/>
            <person name="Soler L."/>
            <person name="While G.M."/>
            <person name="Uller T."/>
            <person name="Font E."/>
            <person name="Andersson L."/>
            <person name="Carneiro M."/>
        </authorList>
    </citation>
    <scope>NUCLEOTIDE SEQUENCE</scope>
</reference>
<dbReference type="GO" id="GO:0005886">
    <property type="term" value="C:plasma membrane"/>
    <property type="evidence" value="ECO:0007669"/>
    <property type="project" value="Ensembl"/>
</dbReference>
<keyword evidence="9" id="KW-1185">Reference proteome</keyword>
<dbReference type="GO" id="GO:0005765">
    <property type="term" value="C:lysosomal membrane"/>
    <property type="evidence" value="ECO:0007669"/>
    <property type="project" value="Ensembl"/>
</dbReference>
<evidence type="ECO:0000313" key="9">
    <source>
        <dbReference type="Proteomes" id="UP000472272"/>
    </source>
</evidence>
<dbReference type="PANTHER" id="PTHR14198">
    <property type="entry name" value="TRANSMEMBRANE 4 L6 FAMILY MEMBER 1-RELATED"/>
    <property type="match status" value="1"/>
</dbReference>
<dbReference type="Ensembl" id="ENSPMRT00000038235.1">
    <property type="protein sequence ID" value="ENSPMRP00000036081.1"/>
    <property type="gene ID" value="ENSPMRG00000023306.1"/>
</dbReference>
<dbReference type="InterPro" id="IPR008661">
    <property type="entry name" value="L6_membrane"/>
</dbReference>
<gene>
    <name evidence="8" type="primary">TM4SF5</name>
</gene>
<organism evidence="8 9">
    <name type="scientific">Podarcis muralis</name>
    <name type="common">Wall lizard</name>
    <name type="synonym">Lacerta muralis</name>
    <dbReference type="NCBI Taxonomy" id="64176"/>
    <lineage>
        <taxon>Eukaryota</taxon>
        <taxon>Metazoa</taxon>
        <taxon>Chordata</taxon>
        <taxon>Craniata</taxon>
        <taxon>Vertebrata</taxon>
        <taxon>Euteleostomi</taxon>
        <taxon>Lepidosauria</taxon>
        <taxon>Squamata</taxon>
        <taxon>Bifurcata</taxon>
        <taxon>Unidentata</taxon>
        <taxon>Episquamata</taxon>
        <taxon>Laterata</taxon>
        <taxon>Lacertibaenia</taxon>
        <taxon>Lacertidae</taxon>
        <taxon>Podarcis</taxon>
    </lineage>
</organism>
<evidence type="ECO:0000256" key="1">
    <source>
        <dbReference type="ARBA" id="ARBA00004141"/>
    </source>
</evidence>
<dbReference type="GeneTree" id="ENSGT01030000234590"/>
<dbReference type="GO" id="GO:0034618">
    <property type="term" value="F:arginine binding"/>
    <property type="evidence" value="ECO:0007669"/>
    <property type="project" value="Ensembl"/>
</dbReference>
<evidence type="ECO:0000256" key="2">
    <source>
        <dbReference type="ARBA" id="ARBA00006193"/>
    </source>
</evidence>
<keyword evidence="3 7" id="KW-0812">Transmembrane</keyword>
<accession>A0A670KGG8</accession>
<evidence type="ECO:0000256" key="5">
    <source>
        <dbReference type="ARBA" id="ARBA00023136"/>
    </source>
</evidence>
<feature type="transmembrane region" description="Helical" evidence="7">
    <location>
        <begin position="46"/>
        <end position="69"/>
    </location>
</feature>
<feature type="transmembrane region" description="Helical" evidence="7">
    <location>
        <begin position="9"/>
        <end position="30"/>
    </location>
</feature>
<reference evidence="8" key="3">
    <citation type="submission" date="2025-09" db="UniProtKB">
        <authorList>
            <consortium name="Ensembl"/>
        </authorList>
    </citation>
    <scope>IDENTIFICATION</scope>
</reference>
<reference evidence="8" key="2">
    <citation type="submission" date="2025-08" db="UniProtKB">
        <authorList>
            <consortium name="Ensembl"/>
        </authorList>
    </citation>
    <scope>IDENTIFICATION</scope>
</reference>
<keyword evidence="4 7" id="KW-1133">Transmembrane helix</keyword>
<comment type="similarity">
    <text evidence="2">Belongs to the L6 tetraspanin family.</text>
</comment>
<dbReference type="Pfam" id="PF05805">
    <property type="entry name" value="L6_membrane"/>
    <property type="match status" value="1"/>
</dbReference>
<proteinExistence type="inferred from homology"/>
<dbReference type="OMA" id="MVLCGIQ"/>
<feature type="transmembrane region" description="Helical" evidence="7">
    <location>
        <begin position="90"/>
        <end position="112"/>
    </location>
</feature>
<feature type="compositionally biased region" description="Basic and acidic residues" evidence="6">
    <location>
        <begin position="197"/>
        <end position="208"/>
    </location>
</feature>
<evidence type="ECO:0000256" key="6">
    <source>
        <dbReference type="SAM" id="MobiDB-lite"/>
    </source>
</evidence>
<keyword evidence="5 7" id="KW-0472">Membrane</keyword>
<dbReference type="Proteomes" id="UP000472272">
    <property type="component" value="Chromosome 13"/>
</dbReference>
<feature type="transmembrane region" description="Helical" evidence="7">
    <location>
        <begin position="152"/>
        <end position="172"/>
    </location>
</feature>
<sequence length="239" mass="24855">MCTGKCARLVGLSLVTAGLACIVANILLMFPNMQRDWTPQNITTQVWLMGGLVGGGLMVLCTGCSAVRAGGKGCCGYGCCGNRCQMLRSVFCSIFGGLGGFYCLVVSSTALAEGPWCEAKDGTWGSPFKDLSESYLGNRTLWEECLNPPNVVMWHVVLFAILLGLGLVELALCGLQVVNGLVGTVCGDCRKDEDRAVRGPEKWGERGEGGGGKEGQCPPPGKAGSPPGVAPSLGPPVGH</sequence>
<evidence type="ECO:0000256" key="4">
    <source>
        <dbReference type="ARBA" id="ARBA00022989"/>
    </source>
</evidence>
<dbReference type="AlphaFoldDB" id="A0A670KGG8"/>
<evidence type="ECO:0000256" key="7">
    <source>
        <dbReference type="SAM" id="Phobius"/>
    </source>
</evidence>